<dbReference type="PANTHER" id="PTHR10063:SF0">
    <property type="entry name" value="TUBERIN"/>
    <property type="match status" value="1"/>
</dbReference>
<dbReference type="GO" id="GO:0033596">
    <property type="term" value="C:TSC1-TSC2 complex"/>
    <property type="evidence" value="ECO:0007669"/>
    <property type="project" value="TreeGrafter"/>
</dbReference>
<organism evidence="3 4">
    <name type="scientific">Oesophagostomum dentatum</name>
    <name type="common">Nodular worm</name>
    <dbReference type="NCBI Taxonomy" id="61180"/>
    <lineage>
        <taxon>Eukaryota</taxon>
        <taxon>Metazoa</taxon>
        <taxon>Ecdysozoa</taxon>
        <taxon>Nematoda</taxon>
        <taxon>Chromadorea</taxon>
        <taxon>Rhabditida</taxon>
        <taxon>Rhabditina</taxon>
        <taxon>Rhabditomorpha</taxon>
        <taxon>Strongyloidea</taxon>
        <taxon>Strongylidae</taxon>
        <taxon>Oesophagostomum</taxon>
    </lineage>
</organism>
<evidence type="ECO:0000259" key="2">
    <source>
        <dbReference type="PROSITE" id="PS50085"/>
    </source>
</evidence>
<dbReference type="AlphaFoldDB" id="A0A0B1SG20"/>
<evidence type="ECO:0000313" key="3">
    <source>
        <dbReference type="EMBL" id="KHJ83879.1"/>
    </source>
</evidence>
<dbReference type="Pfam" id="PF02145">
    <property type="entry name" value="Rap_GAP"/>
    <property type="match status" value="1"/>
</dbReference>
<protein>
    <recommendedName>
        <fullName evidence="2">Rap-GAP domain-containing protein</fullName>
    </recommendedName>
</protein>
<dbReference type="Proteomes" id="UP000053660">
    <property type="component" value="Unassembled WGS sequence"/>
</dbReference>
<feature type="domain" description="Rap-GAP" evidence="2">
    <location>
        <begin position="1"/>
        <end position="107"/>
    </location>
</feature>
<dbReference type="GO" id="GO:0030178">
    <property type="term" value="P:negative regulation of Wnt signaling pathway"/>
    <property type="evidence" value="ECO:0007669"/>
    <property type="project" value="TreeGrafter"/>
</dbReference>
<dbReference type="PROSITE" id="PS50085">
    <property type="entry name" value="RAPGAP"/>
    <property type="match status" value="1"/>
</dbReference>
<dbReference type="GO" id="GO:0046627">
    <property type="term" value="P:negative regulation of insulin receptor signaling pathway"/>
    <property type="evidence" value="ECO:0007669"/>
    <property type="project" value="TreeGrafter"/>
</dbReference>
<proteinExistence type="predicted"/>
<reference evidence="3 4" key="1">
    <citation type="submission" date="2014-03" db="EMBL/GenBank/DDBJ databases">
        <title>Draft genome of the hookworm Oesophagostomum dentatum.</title>
        <authorList>
            <person name="Mitreva M."/>
        </authorList>
    </citation>
    <scope>NUCLEOTIDE SEQUENCE [LARGE SCALE GENOMIC DNA]</scope>
    <source>
        <strain evidence="3 4">OD-Hann</strain>
    </source>
</reference>
<dbReference type="GO" id="GO:0051726">
    <property type="term" value="P:regulation of cell cycle"/>
    <property type="evidence" value="ECO:0007669"/>
    <property type="project" value="TreeGrafter"/>
</dbReference>
<dbReference type="GO" id="GO:0005634">
    <property type="term" value="C:nucleus"/>
    <property type="evidence" value="ECO:0007669"/>
    <property type="project" value="InterPro"/>
</dbReference>
<dbReference type="InterPro" id="IPR000331">
    <property type="entry name" value="Rap/Ran_GAP_dom"/>
</dbReference>
<dbReference type="InterPro" id="IPR035974">
    <property type="entry name" value="Rap/Ran-GAP_sf"/>
</dbReference>
<feature type="non-terminal residue" evidence="3">
    <location>
        <position position="1"/>
    </location>
</feature>
<dbReference type="GO" id="GO:0051056">
    <property type="term" value="P:regulation of small GTPase mediated signal transduction"/>
    <property type="evidence" value="ECO:0007669"/>
    <property type="project" value="InterPro"/>
</dbReference>
<keyword evidence="1" id="KW-0343">GTPase activation</keyword>
<dbReference type="EMBL" id="KN571329">
    <property type="protein sequence ID" value="KHJ83879.1"/>
    <property type="molecule type" value="Genomic_DNA"/>
</dbReference>
<accession>A0A0B1SG20</accession>
<gene>
    <name evidence="3" type="ORF">OESDEN_16414</name>
</gene>
<dbReference type="GO" id="GO:0005096">
    <property type="term" value="F:GTPase activator activity"/>
    <property type="evidence" value="ECO:0007669"/>
    <property type="project" value="UniProtKB-KW"/>
</dbReference>
<dbReference type="OrthoDB" id="3800936at2759"/>
<dbReference type="InterPro" id="IPR027107">
    <property type="entry name" value="Tuberin/Ral-act_asu"/>
</dbReference>
<name>A0A0B1SG20_OESDE</name>
<keyword evidence="4" id="KW-1185">Reference proteome</keyword>
<dbReference type="GO" id="GO:0032007">
    <property type="term" value="P:negative regulation of TOR signaling"/>
    <property type="evidence" value="ECO:0007669"/>
    <property type="project" value="TreeGrafter"/>
</dbReference>
<evidence type="ECO:0000256" key="1">
    <source>
        <dbReference type="ARBA" id="ARBA00022468"/>
    </source>
</evidence>
<evidence type="ECO:0000313" key="4">
    <source>
        <dbReference type="Proteomes" id="UP000053660"/>
    </source>
</evidence>
<dbReference type="Gene3D" id="3.40.50.11210">
    <property type="entry name" value="Rap/Ran-GAP"/>
    <property type="match status" value="1"/>
</dbReference>
<sequence length="107" mass="11752">LLGTPIPLDKHPGGLLPGKHGSYTYEYQDELSKITFLVATLMPQAENDPHCNMKKKLIANNFVSIVFNESGAPFKLGSVCGQFAHVALEASNFCLCFNLVLLFFCSE</sequence>
<dbReference type="PANTHER" id="PTHR10063">
    <property type="entry name" value="TUBERIN"/>
    <property type="match status" value="1"/>
</dbReference>
<dbReference type="GO" id="GO:0051898">
    <property type="term" value="P:negative regulation of phosphatidylinositol 3-kinase/protein kinase B signal transduction"/>
    <property type="evidence" value="ECO:0007669"/>
    <property type="project" value="TreeGrafter"/>
</dbReference>
<dbReference type="SUPFAM" id="SSF111347">
    <property type="entry name" value="Rap/Ran-GAP"/>
    <property type="match status" value="1"/>
</dbReference>